<dbReference type="InterPro" id="IPR000620">
    <property type="entry name" value="EamA_dom"/>
</dbReference>
<protein>
    <submittedName>
        <fullName evidence="7">DMT superfamily transport protein</fullName>
    </submittedName>
</protein>
<evidence type="ECO:0000313" key="8">
    <source>
        <dbReference type="Proteomes" id="UP000002698"/>
    </source>
</evidence>
<evidence type="ECO:0000256" key="2">
    <source>
        <dbReference type="ARBA" id="ARBA00022692"/>
    </source>
</evidence>
<keyword evidence="3 5" id="KW-1133">Transmembrane helix</keyword>
<dbReference type="InterPro" id="IPR050638">
    <property type="entry name" value="AA-Vitamin_Transporters"/>
</dbReference>
<accession>A0A1U7EXS9</accession>
<dbReference type="GeneID" id="3703301"/>
<evidence type="ECO:0000256" key="5">
    <source>
        <dbReference type="SAM" id="Phobius"/>
    </source>
</evidence>
<feature type="transmembrane region" description="Helical" evidence="5">
    <location>
        <begin position="124"/>
        <end position="143"/>
    </location>
</feature>
<dbReference type="PANTHER" id="PTHR32322">
    <property type="entry name" value="INNER MEMBRANE TRANSPORTER"/>
    <property type="match status" value="1"/>
</dbReference>
<dbReference type="HOGENOM" id="CLU_033863_5_1_2"/>
<feature type="domain" description="EamA" evidence="6">
    <location>
        <begin position="6"/>
        <end position="141"/>
    </location>
</feature>
<dbReference type="GO" id="GO:0016020">
    <property type="term" value="C:membrane"/>
    <property type="evidence" value="ECO:0007669"/>
    <property type="project" value="UniProtKB-SubCell"/>
</dbReference>
<evidence type="ECO:0000256" key="4">
    <source>
        <dbReference type="ARBA" id="ARBA00023136"/>
    </source>
</evidence>
<organism evidence="7 8">
    <name type="scientific">Natronomonas pharaonis (strain ATCC 35678 / DSM 2160 / CIP 103997 / JCM 8858 / NBRC 14720 / NCIMB 2260 / Gabara)</name>
    <name type="common">Halobacterium pharaonis</name>
    <dbReference type="NCBI Taxonomy" id="348780"/>
    <lineage>
        <taxon>Archaea</taxon>
        <taxon>Methanobacteriati</taxon>
        <taxon>Methanobacteriota</taxon>
        <taxon>Stenosarchaea group</taxon>
        <taxon>Halobacteria</taxon>
        <taxon>Halobacteriales</taxon>
        <taxon>Natronomonadaceae</taxon>
        <taxon>Natronomonas</taxon>
    </lineage>
</organism>
<feature type="transmembrane region" description="Helical" evidence="5">
    <location>
        <begin position="250"/>
        <end position="267"/>
    </location>
</feature>
<feature type="transmembrane region" description="Helical" evidence="5">
    <location>
        <begin position="34"/>
        <end position="56"/>
    </location>
</feature>
<feature type="domain" description="EamA" evidence="6">
    <location>
        <begin position="155"/>
        <end position="289"/>
    </location>
</feature>
<dbReference type="OrthoDB" id="17861at2157"/>
<sequence length="316" mass="31891">MSLRRAIGLFAVASLAFGGTFVAARAGQVYIPPLLFVAIRFDLAAILLLGYAAYATEGSIRPRTRGDIGGVLAAGVLTIGLANGLLFVGQGYVTSAVGAILFSLVPIIAPLFAALLLSDERVSALGAVGMGVAAIGVGMVVGVSPSNLLAESGVGAALVLGGAASAALGTVLTRRCEATISSTAQVAWGLPISAVLLHGMSLAVGESAAAIEWTLTAIVSLAYVTVVAGAVGYIAYFALIEEVGALRSSLIFYASPLVAALGGWWFLGEAITTTTVAGFVTVVAGFLVIGHEQFRAAFRRLADGRGQATGGYEPSD</sequence>
<dbReference type="EnsemblBacteria" id="CAI49994">
    <property type="protein sequence ID" value="CAI49994"/>
    <property type="gene ID" value="NP_3806A"/>
</dbReference>
<dbReference type="KEGG" id="nph:NP_3806A"/>
<dbReference type="InterPro" id="IPR037185">
    <property type="entry name" value="EmrE-like"/>
</dbReference>
<dbReference type="Pfam" id="PF00892">
    <property type="entry name" value="EamA"/>
    <property type="match status" value="2"/>
</dbReference>
<evidence type="ECO:0000256" key="1">
    <source>
        <dbReference type="ARBA" id="ARBA00004141"/>
    </source>
</evidence>
<evidence type="ECO:0000259" key="6">
    <source>
        <dbReference type="Pfam" id="PF00892"/>
    </source>
</evidence>
<dbReference type="STRING" id="348780.NP_3806A"/>
<dbReference type="AlphaFoldDB" id="A0A1U7EXS9"/>
<dbReference type="SUPFAM" id="SSF103481">
    <property type="entry name" value="Multidrug resistance efflux transporter EmrE"/>
    <property type="match status" value="2"/>
</dbReference>
<feature type="transmembrane region" description="Helical" evidence="5">
    <location>
        <begin position="95"/>
        <end position="117"/>
    </location>
</feature>
<dbReference type="RefSeq" id="WP_011323611.1">
    <property type="nucleotide sequence ID" value="NC_007426.1"/>
</dbReference>
<feature type="transmembrane region" description="Helical" evidence="5">
    <location>
        <begin position="155"/>
        <end position="174"/>
    </location>
</feature>
<keyword evidence="4 5" id="KW-0472">Membrane</keyword>
<dbReference type="Proteomes" id="UP000002698">
    <property type="component" value="Chromosome"/>
</dbReference>
<keyword evidence="8" id="KW-1185">Reference proteome</keyword>
<feature type="transmembrane region" description="Helical" evidence="5">
    <location>
        <begin position="273"/>
        <end position="290"/>
    </location>
</feature>
<dbReference type="eggNOG" id="arCOG00271">
    <property type="taxonomic scope" value="Archaea"/>
</dbReference>
<feature type="transmembrane region" description="Helical" evidence="5">
    <location>
        <begin position="217"/>
        <end position="238"/>
    </location>
</feature>
<feature type="transmembrane region" description="Helical" evidence="5">
    <location>
        <begin position="68"/>
        <end position="89"/>
    </location>
</feature>
<proteinExistence type="predicted"/>
<reference evidence="7 8" key="1">
    <citation type="journal article" date="2005" name="Genome Res.">
        <title>Living with two extremes: conclusions from the genome sequence of Natronomonas pharaonis.</title>
        <authorList>
            <person name="Falb M."/>
            <person name="Pfeiffer F."/>
            <person name="Palm P."/>
            <person name="Rodewald K."/>
            <person name="Hickmann V."/>
            <person name="Tittor J."/>
            <person name="Oesterhelt D."/>
        </authorList>
    </citation>
    <scope>NUCLEOTIDE SEQUENCE [LARGE SCALE GENOMIC DNA]</scope>
    <source>
        <strain evidence="8">ATCC 35678 / DSM 2160 / CIP 103997 / JCM 8858 / NBRC 14720 / NCIMB 2260 / Gabara</strain>
    </source>
</reference>
<comment type="subcellular location">
    <subcellularLocation>
        <location evidence="1">Membrane</location>
        <topology evidence="1">Multi-pass membrane protein</topology>
    </subcellularLocation>
</comment>
<dbReference type="PANTHER" id="PTHR32322:SF2">
    <property type="entry name" value="EAMA DOMAIN-CONTAINING PROTEIN"/>
    <property type="match status" value="1"/>
</dbReference>
<evidence type="ECO:0000256" key="3">
    <source>
        <dbReference type="ARBA" id="ARBA00022989"/>
    </source>
</evidence>
<gene>
    <name evidence="7" type="primary">tp25</name>
    <name evidence="7" type="ordered locus">NP_3806A</name>
</gene>
<name>A0A1U7EXS9_NATPD</name>
<dbReference type="EMBL" id="CR936257">
    <property type="protein sequence ID" value="CAI49994.1"/>
    <property type="molecule type" value="Genomic_DNA"/>
</dbReference>
<feature type="transmembrane region" description="Helical" evidence="5">
    <location>
        <begin position="186"/>
        <end position="205"/>
    </location>
</feature>
<evidence type="ECO:0000313" key="7">
    <source>
        <dbReference type="EMBL" id="CAI49994.1"/>
    </source>
</evidence>
<keyword evidence="2 5" id="KW-0812">Transmembrane</keyword>